<proteinExistence type="inferred from homology"/>
<organism evidence="6 7">
    <name type="scientific">Paralvinella palmiformis</name>
    <dbReference type="NCBI Taxonomy" id="53620"/>
    <lineage>
        <taxon>Eukaryota</taxon>
        <taxon>Metazoa</taxon>
        <taxon>Spiralia</taxon>
        <taxon>Lophotrochozoa</taxon>
        <taxon>Annelida</taxon>
        <taxon>Polychaeta</taxon>
        <taxon>Sedentaria</taxon>
        <taxon>Canalipalpata</taxon>
        <taxon>Terebellida</taxon>
        <taxon>Terebelliformia</taxon>
        <taxon>Alvinellidae</taxon>
        <taxon>Paralvinella</taxon>
    </lineage>
</organism>
<dbReference type="InterPro" id="IPR028846">
    <property type="entry name" value="Recoverin"/>
</dbReference>
<dbReference type="SUPFAM" id="SSF47473">
    <property type="entry name" value="EF-hand"/>
    <property type="match status" value="1"/>
</dbReference>
<evidence type="ECO:0000259" key="5">
    <source>
        <dbReference type="PROSITE" id="PS50222"/>
    </source>
</evidence>
<evidence type="ECO:0000256" key="2">
    <source>
        <dbReference type="ARBA" id="ARBA00022723"/>
    </source>
</evidence>
<feature type="domain" description="EF-hand" evidence="5">
    <location>
        <begin position="133"/>
        <end position="168"/>
    </location>
</feature>
<dbReference type="PROSITE" id="PS00018">
    <property type="entry name" value="EF_HAND_1"/>
    <property type="match status" value="3"/>
</dbReference>
<comment type="similarity">
    <text evidence="1">Belongs to the recoverin family.</text>
</comment>
<dbReference type="Pfam" id="PF00036">
    <property type="entry name" value="EF-hand_1"/>
    <property type="match status" value="1"/>
</dbReference>
<keyword evidence="4" id="KW-0106">Calcium</keyword>
<keyword evidence="2" id="KW-0479">Metal-binding</keyword>
<keyword evidence="7" id="KW-1185">Reference proteome</keyword>
<dbReference type="PRINTS" id="PR00450">
    <property type="entry name" value="RECOVERIN"/>
</dbReference>
<dbReference type="FunFam" id="1.10.238.10:FF:000009">
    <property type="entry name" value="Visinin-like protein 1"/>
    <property type="match status" value="1"/>
</dbReference>
<gene>
    <name evidence="6" type="ORF">LSH36_1183g00008</name>
</gene>
<dbReference type="AlphaFoldDB" id="A0AAD9IVH8"/>
<evidence type="ECO:0000256" key="3">
    <source>
        <dbReference type="ARBA" id="ARBA00022737"/>
    </source>
</evidence>
<evidence type="ECO:0000256" key="1">
    <source>
        <dbReference type="ARBA" id="ARBA00006049"/>
    </source>
</evidence>
<evidence type="ECO:0000256" key="4">
    <source>
        <dbReference type="ARBA" id="ARBA00022837"/>
    </source>
</evidence>
<dbReference type="PANTHER" id="PTHR23055:SF69">
    <property type="entry name" value="NEURONAL CALCIUM SENSOR 2"/>
    <property type="match status" value="1"/>
</dbReference>
<protein>
    <recommendedName>
        <fullName evidence="5">EF-hand domain-containing protein</fullName>
    </recommendedName>
</protein>
<dbReference type="InterPro" id="IPR002048">
    <property type="entry name" value="EF_hand_dom"/>
</dbReference>
<dbReference type="PROSITE" id="PS50222">
    <property type="entry name" value="EF_HAND_2"/>
    <property type="match status" value="3"/>
</dbReference>
<feature type="domain" description="EF-hand" evidence="5">
    <location>
        <begin position="51"/>
        <end position="86"/>
    </location>
</feature>
<accession>A0AAD9IVH8</accession>
<dbReference type="SMART" id="SM00054">
    <property type="entry name" value="EFh"/>
    <property type="match status" value="3"/>
</dbReference>
<dbReference type="Pfam" id="PF13499">
    <property type="entry name" value="EF-hand_7"/>
    <property type="match status" value="1"/>
</dbReference>
<dbReference type="GO" id="GO:0005509">
    <property type="term" value="F:calcium ion binding"/>
    <property type="evidence" value="ECO:0007669"/>
    <property type="project" value="InterPro"/>
</dbReference>
<keyword evidence="3" id="KW-0677">Repeat</keyword>
<dbReference type="InterPro" id="IPR018247">
    <property type="entry name" value="EF_Hand_1_Ca_BS"/>
</dbReference>
<evidence type="ECO:0000313" key="7">
    <source>
        <dbReference type="Proteomes" id="UP001208570"/>
    </source>
</evidence>
<dbReference type="CDD" id="cd00051">
    <property type="entry name" value="EFh"/>
    <property type="match status" value="2"/>
</dbReference>
<comment type="caution">
    <text evidence="6">The sequence shown here is derived from an EMBL/GenBank/DDBJ whole genome shotgun (WGS) entry which is preliminary data.</text>
</comment>
<dbReference type="InterPro" id="IPR011992">
    <property type="entry name" value="EF-hand-dom_pair"/>
</dbReference>
<reference evidence="6" key="1">
    <citation type="journal article" date="2023" name="Mol. Biol. Evol.">
        <title>Third-Generation Sequencing Reveals the Adaptive Role of the Epigenome in Three Deep-Sea Polychaetes.</title>
        <authorList>
            <person name="Perez M."/>
            <person name="Aroh O."/>
            <person name="Sun Y."/>
            <person name="Lan Y."/>
            <person name="Juniper S.K."/>
            <person name="Young C.R."/>
            <person name="Angers B."/>
            <person name="Qian P.Y."/>
        </authorList>
    </citation>
    <scope>NUCLEOTIDE SEQUENCE</scope>
    <source>
        <strain evidence="6">P08H-3</strain>
    </source>
</reference>
<dbReference type="EMBL" id="JAODUP010001182">
    <property type="protein sequence ID" value="KAK2141015.1"/>
    <property type="molecule type" value="Genomic_DNA"/>
</dbReference>
<dbReference type="Gene3D" id="1.10.238.10">
    <property type="entry name" value="EF-hand"/>
    <property type="match status" value="1"/>
</dbReference>
<evidence type="ECO:0000313" key="6">
    <source>
        <dbReference type="EMBL" id="KAK2141015.1"/>
    </source>
</evidence>
<name>A0AAD9IVH8_9ANNE</name>
<feature type="domain" description="EF-hand" evidence="5">
    <location>
        <begin position="87"/>
        <end position="122"/>
    </location>
</feature>
<dbReference type="PANTHER" id="PTHR23055">
    <property type="entry name" value="CALCIUM BINDING PROTEINS"/>
    <property type="match status" value="1"/>
</dbReference>
<sequence length="181" mass="20826">MTSLSDVMTFAELKFALEKWRYGKFDKDCPSGQLSRKKFMAIYVSLFPDGKAGPFYEHVFRTFDQDGSGKIDFKEFLQAIGVTQDGNPEDKLELAFRLYDIDRNGSIEEDEMAEIIRAIYYMTETDVDKVGDAPRIRTRDIFIKMDANRDGVLSKEEFIEGCLNDETLYRLLACSSDEQES</sequence>
<dbReference type="Proteomes" id="UP001208570">
    <property type="component" value="Unassembled WGS sequence"/>
</dbReference>